<comment type="caution">
    <text evidence="1">The sequence shown here is derived from an EMBL/GenBank/DDBJ whole genome shotgun (WGS) entry which is preliminary data.</text>
</comment>
<dbReference type="EMBL" id="NUVX01000062">
    <property type="protein sequence ID" value="PFJ33149.1"/>
    <property type="molecule type" value="Genomic_DNA"/>
</dbReference>
<dbReference type="Proteomes" id="UP000224003">
    <property type="component" value="Unassembled WGS sequence"/>
</dbReference>
<evidence type="ECO:0000313" key="2">
    <source>
        <dbReference type="Proteomes" id="UP000224003"/>
    </source>
</evidence>
<sequence length="116" mass="13491">MKLSEALKKRDTLNIGEKEKKVDFIRIDPVMGNVKIYFKDHTLVDLEDVNVMIEENMDVGTDTCKYCDNNEKMESECAEYSVRNRMLCVDYSAYSGDSSFYEELEIEYCPKCGKKL</sequence>
<proteinExistence type="predicted"/>
<dbReference type="AlphaFoldDB" id="A0A9X6WIW6"/>
<evidence type="ECO:0000313" key="1">
    <source>
        <dbReference type="EMBL" id="PFJ33149.1"/>
    </source>
</evidence>
<organism evidence="1 2">
    <name type="scientific">Bacillus thuringiensis</name>
    <dbReference type="NCBI Taxonomy" id="1428"/>
    <lineage>
        <taxon>Bacteria</taxon>
        <taxon>Bacillati</taxon>
        <taxon>Bacillota</taxon>
        <taxon>Bacilli</taxon>
        <taxon>Bacillales</taxon>
        <taxon>Bacillaceae</taxon>
        <taxon>Bacillus</taxon>
        <taxon>Bacillus cereus group</taxon>
    </lineage>
</organism>
<name>A0A9X6WIW6_BACTU</name>
<accession>A0A9X6WIW6</accession>
<dbReference type="RefSeq" id="WP_098517264.1">
    <property type="nucleotide sequence ID" value="NZ_NUVX01000062.1"/>
</dbReference>
<reference evidence="1 2" key="1">
    <citation type="submission" date="2017-09" db="EMBL/GenBank/DDBJ databases">
        <title>Large-scale bioinformatics analysis of Bacillus genomes uncovers conserved roles of natural products in bacterial physiology.</title>
        <authorList>
            <consortium name="Agbiome Team Llc"/>
            <person name="Bleich R.M."/>
            <person name="Grubbs K.J."/>
            <person name="Santa Maria K.C."/>
            <person name="Allen S.E."/>
            <person name="Farag S."/>
            <person name="Shank E.A."/>
            <person name="Bowers A."/>
        </authorList>
    </citation>
    <scope>NUCLEOTIDE SEQUENCE [LARGE SCALE GENOMIC DNA]</scope>
    <source>
        <strain evidence="1 2">AFS085496</strain>
    </source>
</reference>
<protein>
    <submittedName>
        <fullName evidence="1">Uncharacterized protein</fullName>
    </submittedName>
</protein>
<gene>
    <name evidence="1" type="ORF">COJ15_28315</name>
</gene>